<dbReference type="PANTHER" id="PTHR30441">
    <property type="entry name" value="DUF748 DOMAIN-CONTAINING PROTEIN"/>
    <property type="match status" value="1"/>
</dbReference>
<dbReference type="PANTHER" id="PTHR30441:SF8">
    <property type="entry name" value="DUF748 DOMAIN-CONTAINING PROTEIN"/>
    <property type="match status" value="1"/>
</dbReference>
<dbReference type="AlphaFoldDB" id="A0A844FZL1"/>
<dbReference type="GO" id="GO:0090313">
    <property type="term" value="P:regulation of protein targeting to membrane"/>
    <property type="evidence" value="ECO:0007669"/>
    <property type="project" value="TreeGrafter"/>
</dbReference>
<dbReference type="GO" id="GO:0005886">
    <property type="term" value="C:plasma membrane"/>
    <property type="evidence" value="ECO:0007669"/>
    <property type="project" value="TreeGrafter"/>
</dbReference>
<dbReference type="EMBL" id="VUNS01000002">
    <property type="protein sequence ID" value="MST95861.1"/>
    <property type="molecule type" value="Genomic_DNA"/>
</dbReference>
<accession>A0A844FZL1</accession>
<sequence>MKKLLKFTFFVLFPAALVLVLAFFFLTGSFFLTTVALPFLSSRAGVEITAERVELSVFRSRVRMEKLRVGAEKSPIFQAARAEGGFDWAMLAGGAPKLEDVTLDGAALTLYHTGNGSWNVFPPAAAEMPPDKSAAPSKKPRKPFRIDLSRVTVRDSRLRLIFGDPEAGSAFELSGLDFTTDRFANGKPFRLEGNGRLRLASSRANHIDAGKAAFVFEAGLGEDLVPGSFRADCRFSGLFGSISGEPFNDGALELAFHGRQGDGRLALEKLTLVQSQGGKVQSEVELSGEVGYQPFEIRADVDIRRLSEEVTSLLFDLGFGFNPGRAVVQYRGDFSYAKRRLAATGTLRADRTGDAIFDLERIALPPLRLEGEYDFAVDLEESSIDLRKFALTLNEKESESASFRLRRPIRYSWREGAESTDQRATFDLECSAFDLKLLRFLIPGDSAFQFDSGYFTSRMQLTLRHNLSSFSLLGSGRINNSSCRWEGRKFELAEILAGLDVEIRRDFHWNLRNLSLALKSRDADLGSANFSGEGELTDLAGKLTGRLERLTPELAAWLFPSLGPFLPEYRKLKLGAAEVGFSVEKPTGDDPVILKQLTARIDRGGQPALELKTGSYRFGNTGENRIGELKLQLAGELPASAFNEYLGGEMRFDAGKVKLSAAGSLAHDFRSAVFSGEVSFDELAAAAYGKDYRDFSAQCAFSCYMPNMRLVEFRTLNFYLRRAGKPALRLECPGSWDLGKESYAGEWAVRYLNEQFLTLLDPSRFSEAQLTGKVQVSARENFGVVKAAAAFDLAKLVLPSSADVFSGSFSLTLERDERRLLLRRLVAGLKQGEEPLFDLEGECRVDLSSPGGAVTAQLAASSIDAPKLLALIPDRAAPPPAAAPEKPQLDFGPRPIDFGCRLSNIRFTPELTAELDTRLRLRADSISTDHLLLQVNNARYDGEFRGINTPRGIAFSTALRGSEPLSLPPLMELIVGSSQAGAAGTLRDLNLTLRFLEDGRPDSWLDTMSGSLAMELRDMVIPNTVTNGPFGKLLLFPIEMAGQLNSLLPEDLAAWKESVISSESLKRQLRTVELAEGRVKLHANDGRVQVDECAFFGDWVSRLAFSGWFDLAGERRLELTSVLTVGGIQTTIPIEGTIEDPEVRLEAVAAGSLGALLKKIKELNLIGTSADPEDPDKLEPVIMIDKLPSAGTIRELQNLFKELWKN</sequence>
<name>A0A844FZL1_9BACT</name>
<gene>
    <name evidence="1" type="ORF">FYJ85_02230</name>
</gene>
<dbReference type="Proteomes" id="UP000435649">
    <property type="component" value="Unassembled WGS sequence"/>
</dbReference>
<dbReference type="InterPro" id="IPR052894">
    <property type="entry name" value="AsmA-related"/>
</dbReference>
<evidence type="ECO:0000313" key="2">
    <source>
        <dbReference type="Proteomes" id="UP000435649"/>
    </source>
</evidence>
<comment type="caution">
    <text evidence="1">The sequence shown here is derived from an EMBL/GenBank/DDBJ whole genome shotgun (WGS) entry which is preliminary data.</text>
</comment>
<organism evidence="1 2">
    <name type="scientific">Victivallis lenta</name>
    <dbReference type="NCBI Taxonomy" id="2606640"/>
    <lineage>
        <taxon>Bacteria</taxon>
        <taxon>Pseudomonadati</taxon>
        <taxon>Lentisphaerota</taxon>
        <taxon>Lentisphaeria</taxon>
        <taxon>Victivallales</taxon>
        <taxon>Victivallaceae</taxon>
        <taxon>Victivallis</taxon>
    </lineage>
</organism>
<evidence type="ECO:0000313" key="1">
    <source>
        <dbReference type="EMBL" id="MST95861.1"/>
    </source>
</evidence>
<keyword evidence="2" id="KW-1185">Reference proteome</keyword>
<protein>
    <submittedName>
        <fullName evidence="1">Uncharacterized protein</fullName>
    </submittedName>
</protein>
<proteinExistence type="predicted"/>
<reference evidence="1 2" key="1">
    <citation type="submission" date="2019-08" db="EMBL/GenBank/DDBJ databases">
        <title>In-depth cultivation of the pig gut microbiome towards novel bacterial diversity and tailored functional studies.</title>
        <authorList>
            <person name="Wylensek D."/>
            <person name="Hitch T.C.A."/>
            <person name="Clavel T."/>
        </authorList>
    </citation>
    <scope>NUCLEOTIDE SEQUENCE [LARGE SCALE GENOMIC DNA]</scope>
    <source>
        <strain evidence="1 2">BBE-744-WT-12</strain>
    </source>
</reference>
<dbReference type="RefSeq" id="WP_154416861.1">
    <property type="nucleotide sequence ID" value="NZ_VUNS01000002.1"/>
</dbReference>